<reference evidence="1 2" key="2">
    <citation type="submission" date="2019-05" db="EMBL/GenBank/DDBJ databases">
        <authorList>
            <person name="Suflita J.M."/>
            <person name="Marks C.R."/>
        </authorList>
    </citation>
    <scope>NUCLEOTIDE SEQUENCE [LARGE SCALE GENOMIC DNA]</scope>
    <source>
        <strain evidence="1 2">ALDC</strain>
    </source>
</reference>
<dbReference type="RefSeq" id="WP_137422924.1">
    <property type="nucleotide sequence ID" value="NZ_CP040098.1"/>
</dbReference>
<keyword evidence="2" id="KW-1185">Reference proteome</keyword>
<reference evidence="1 2" key="1">
    <citation type="submission" date="2019-05" db="EMBL/GenBank/DDBJ databases">
        <title>The Complete Genome Sequence of the n-alkane-degrading Desulfoglaeba alkanexedens ALDC reveals multiple alkylsuccinate synthase gene clusters.</title>
        <authorList>
            <person name="Callaghan A.V."/>
            <person name="Davidova I.A."/>
            <person name="Duncan K.E."/>
            <person name="Morris B."/>
            <person name="McInerney M.J."/>
        </authorList>
    </citation>
    <scope>NUCLEOTIDE SEQUENCE [LARGE SCALE GENOMIC DNA]</scope>
    <source>
        <strain evidence="1 2">ALDC</strain>
    </source>
</reference>
<dbReference type="Gene3D" id="3.40.630.30">
    <property type="match status" value="1"/>
</dbReference>
<dbReference type="EMBL" id="CP040098">
    <property type="protein sequence ID" value="QCQ20954.1"/>
    <property type="molecule type" value="Genomic_DNA"/>
</dbReference>
<evidence type="ECO:0000313" key="2">
    <source>
        <dbReference type="Proteomes" id="UP000298602"/>
    </source>
</evidence>
<protein>
    <submittedName>
        <fullName evidence="1">GNAT family N-acetyltransferase</fullName>
    </submittedName>
</protein>
<organism evidence="1 2">
    <name type="scientific">Desulfoglaeba alkanexedens ALDC</name>
    <dbReference type="NCBI Taxonomy" id="980445"/>
    <lineage>
        <taxon>Bacteria</taxon>
        <taxon>Pseudomonadati</taxon>
        <taxon>Thermodesulfobacteriota</taxon>
        <taxon>Syntrophobacteria</taxon>
        <taxon>Syntrophobacterales</taxon>
        <taxon>Syntrophobacteraceae</taxon>
        <taxon>Desulfoglaeba</taxon>
    </lineage>
</organism>
<dbReference type="Proteomes" id="UP000298602">
    <property type="component" value="Chromosome"/>
</dbReference>
<dbReference type="SUPFAM" id="SSF55729">
    <property type="entry name" value="Acyl-CoA N-acyltransferases (Nat)"/>
    <property type="match status" value="1"/>
</dbReference>
<dbReference type="KEGG" id="dax:FDQ92_01300"/>
<dbReference type="GO" id="GO:0016740">
    <property type="term" value="F:transferase activity"/>
    <property type="evidence" value="ECO:0007669"/>
    <property type="project" value="UniProtKB-KW"/>
</dbReference>
<name>A0A4P8L030_9BACT</name>
<dbReference type="AlphaFoldDB" id="A0A4P8L030"/>
<dbReference type="PANTHER" id="PTHR47017:SF1">
    <property type="entry name" value="ACYL-COA"/>
    <property type="match status" value="1"/>
</dbReference>
<dbReference type="PANTHER" id="PTHR47017">
    <property type="entry name" value="ACYL-COA"/>
    <property type="match status" value="1"/>
</dbReference>
<keyword evidence="1" id="KW-0808">Transferase</keyword>
<proteinExistence type="predicted"/>
<evidence type="ECO:0000313" key="1">
    <source>
        <dbReference type="EMBL" id="QCQ20954.1"/>
    </source>
</evidence>
<dbReference type="OrthoDB" id="9776898at2"/>
<dbReference type="Pfam" id="PF04339">
    <property type="entry name" value="FemAB_like"/>
    <property type="match status" value="1"/>
</dbReference>
<dbReference type="InterPro" id="IPR007434">
    <property type="entry name" value="FemAB-like"/>
</dbReference>
<sequence>MALRFDVVSEISRIDPELWNRLSWQASPIMEWGYFYALEKSGSASPERGYRPRHLVLYQDGNPVAVAPLYQRERSWVEFGDGGLLQFLAELTGYPYHVGLLAAVPLTPVPGYQFLCHGSPNPLRLHEALLDYIDFLCDTQKLVTSRMYFTAMETAAGDARSRQDLHRLLVGKGYVNLKSEYCLWFNRGYRSFDDFLKVFRSSRRHKIKRELRDIAAAGIDIRMVEGREAPESLFDDMYRLYVQTWTKHMGSDLRPFFNQQFFRLLHERFRHRCAFSIASRSGETVAMAIFYHKGKQLYGRYWGAFEDYPFLHFATCYYHPIRYAIGEGYQVLDPGFGGEHKLFRGFEVVPASHYIKFYGDEERKFAYSVLERMQARAKAGEVSSKGERRF</sequence>
<gene>
    <name evidence="1" type="ORF">FDQ92_01300</name>
</gene>
<dbReference type="InterPro" id="IPR016181">
    <property type="entry name" value="Acyl_CoA_acyltransferase"/>
</dbReference>
<accession>A0A4P8L030</accession>